<reference evidence="2 3" key="1">
    <citation type="journal article" date="2010" name="Science">
        <title>Genomic comparison of the ants Camponotus floridanus and Harpegnathos saltator.</title>
        <authorList>
            <person name="Bonasio R."/>
            <person name="Zhang G."/>
            <person name="Ye C."/>
            <person name="Mutti N.S."/>
            <person name="Fang X."/>
            <person name="Qin N."/>
            <person name="Donahue G."/>
            <person name="Yang P."/>
            <person name="Li Q."/>
            <person name="Li C."/>
            <person name="Zhang P."/>
            <person name="Huang Z."/>
            <person name="Berger S.L."/>
            <person name="Reinberg D."/>
            <person name="Wang J."/>
            <person name="Liebig J."/>
        </authorList>
    </citation>
    <scope>NUCLEOTIDE SEQUENCE [LARGE SCALE GENOMIC DNA]</scope>
    <source>
        <strain evidence="3">C129</strain>
    </source>
</reference>
<feature type="region of interest" description="Disordered" evidence="1">
    <location>
        <begin position="78"/>
        <end position="111"/>
    </location>
</feature>
<dbReference type="EMBL" id="GL439639">
    <property type="protein sequence ID" value="EFN66899.1"/>
    <property type="molecule type" value="Genomic_DNA"/>
</dbReference>
<sequence>MDSSGVSAHRSIAHGGVTHRMPFDGKGRGLNGEWGRVGCYEEARRTDRKLIDIRAFDQGEDVFRKTIFHCEYANKGARHSTNQDPMISSFPWENETSPRRKRTRRGPKSVMTKHVSLVGEEKHGESFGMLIEPRADEFLRKHVRSGDVFAISEVVDGILCDAYSRGDLARKSRRLRKGSVSAIHEDANSVSGVVPVRQRLDFGIFGKSYLARQSSRQRRFLVVPNLTA</sequence>
<accession>E2AI48</accession>
<evidence type="ECO:0000313" key="2">
    <source>
        <dbReference type="EMBL" id="EFN66899.1"/>
    </source>
</evidence>
<protein>
    <submittedName>
        <fullName evidence="2">Uncharacterized protein</fullName>
    </submittedName>
</protein>
<organism evidence="3">
    <name type="scientific">Camponotus floridanus</name>
    <name type="common">Florida carpenter ant</name>
    <dbReference type="NCBI Taxonomy" id="104421"/>
    <lineage>
        <taxon>Eukaryota</taxon>
        <taxon>Metazoa</taxon>
        <taxon>Ecdysozoa</taxon>
        <taxon>Arthropoda</taxon>
        <taxon>Hexapoda</taxon>
        <taxon>Insecta</taxon>
        <taxon>Pterygota</taxon>
        <taxon>Neoptera</taxon>
        <taxon>Endopterygota</taxon>
        <taxon>Hymenoptera</taxon>
        <taxon>Apocrita</taxon>
        <taxon>Aculeata</taxon>
        <taxon>Formicoidea</taxon>
        <taxon>Formicidae</taxon>
        <taxon>Formicinae</taxon>
        <taxon>Camponotus</taxon>
    </lineage>
</organism>
<proteinExistence type="predicted"/>
<feature type="region of interest" description="Disordered" evidence="1">
    <location>
        <begin position="1"/>
        <end position="24"/>
    </location>
</feature>
<dbReference type="InParanoid" id="E2AI48"/>
<dbReference type="Proteomes" id="UP000000311">
    <property type="component" value="Unassembled WGS sequence"/>
</dbReference>
<name>E2AI48_CAMFO</name>
<gene>
    <name evidence="2" type="ORF">EAG_15270</name>
</gene>
<evidence type="ECO:0000313" key="3">
    <source>
        <dbReference type="Proteomes" id="UP000000311"/>
    </source>
</evidence>
<keyword evidence="3" id="KW-1185">Reference proteome</keyword>
<dbReference type="AlphaFoldDB" id="E2AI48"/>
<evidence type="ECO:0000256" key="1">
    <source>
        <dbReference type="SAM" id="MobiDB-lite"/>
    </source>
</evidence>